<dbReference type="EMBL" id="JADEXP010000160">
    <property type="protein sequence ID" value="MBE9068335.1"/>
    <property type="molecule type" value="Genomic_DNA"/>
</dbReference>
<evidence type="ECO:0000256" key="3">
    <source>
        <dbReference type="PROSITE-ProRule" id="PRU00339"/>
    </source>
</evidence>
<keyword evidence="2 3" id="KW-0802">TPR repeat</keyword>
<keyword evidence="5" id="KW-1185">Reference proteome</keyword>
<protein>
    <submittedName>
        <fullName evidence="4">Tetratricopeptide repeat protein</fullName>
    </submittedName>
</protein>
<reference evidence="4" key="1">
    <citation type="submission" date="2020-10" db="EMBL/GenBank/DDBJ databases">
        <authorList>
            <person name="Castelo-Branco R."/>
            <person name="Eusebio N."/>
            <person name="Adriana R."/>
            <person name="Vieira A."/>
            <person name="Brugerolle De Fraissinette N."/>
            <person name="Rezende De Castro R."/>
            <person name="Schneider M.P."/>
            <person name="Vasconcelos V."/>
            <person name="Leao P.N."/>
        </authorList>
    </citation>
    <scope>NUCLEOTIDE SEQUENCE</scope>
    <source>
        <strain evidence="4">LEGE 11479</strain>
    </source>
</reference>
<dbReference type="PANTHER" id="PTHR44858:SF1">
    <property type="entry name" value="UDP-N-ACETYLGLUCOSAMINE--PEPTIDE N-ACETYLGLUCOSAMINYLTRANSFERASE SPINDLY-RELATED"/>
    <property type="match status" value="1"/>
</dbReference>
<comment type="caution">
    <text evidence="4">The sequence shown here is derived from an EMBL/GenBank/DDBJ whole genome shotgun (WGS) entry which is preliminary data.</text>
</comment>
<dbReference type="PANTHER" id="PTHR44858">
    <property type="entry name" value="TETRATRICOPEPTIDE REPEAT PROTEIN 6"/>
    <property type="match status" value="1"/>
</dbReference>
<dbReference type="Pfam" id="PF00515">
    <property type="entry name" value="TPR_1"/>
    <property type="match status" value="1"/>
</dbReference>
<dbReference type="AlphaFoldDB" id="A0A928ZVP8"/>
<accession>A0A928ZVP8</accession>
<evidence type="ECO:0000256" key="2">
    <source>
        <dbReference type="ARBA" id="ARBA00022803"/>
    </source>
</evidence>
<dbReference type="InterPro" id="IPR050498">
    <property type="entry name" value="Ycf3"/>
</dbReference>
<evidence type="ECO:0000313" key="5">
    <source>
        <dbReference type="Proteomes" id="UP000615026"/>
    </source>
</evidence>
<gene>
    <name evidence="4" type="ORF">IQ260_16915</name>
</gene>
<dbReference type="PROSITE" id="PS50005">
    <property type="entry name" value="TPR"/>
    <property type="match status" value="1"/>
</dbReference>
<dbReference type="SUPFAM" id="SSF48452">
    <property type="entry name" value="TPR-like"/>
    <property type="match status" value="1"/>
</dbReference>
<dbReference type="SMART" id="SM00028">
    <property type="entry name" value="TPR"/>
    <property type="match status" value="3"/>
</dbReference>
<sequence length="142" mass="15750">MQSSATSTPDESNRAPSIANGDQVYVNRAKCHAAMGHLQEAIADYDCAIDINPYNINARLQQGILFRELKLYDDAIVCFGLALFLGGLKAPIYAERGRAYHLDGHWNYAIGDYQQALTILHQSPSPSLVGQIQTWMSELLDH</sequence>
<dbReference type="InterPro" id="IPR019734">
    <property type="entry name" value="TPR_rpt"/>
</dbReference>
<evidence type="ECO:0000256" key="1">
    <source>
        <dbReference type="ARBA" id="ARBA00022737"/>
    </source>
</evidence>
<dbReference type="Proteomes" id="UP000615026">
    <property type="component" value="Unassembled WGS sequence"/>
</dbReference>
<proteinExistence type="predicted"/>
<dbReference type="GO" id="GO:0009279">
    <property type="term" value="C:cell outer membrane"/>
    <property type="evidence" value="ECO:0007669"/>
    <property type="project" value="TreeGrafter"/>
</dbReference>
<dbReference type="Gene3D" id="1.25.40.10">
    <property type="entry name" value="Tetratricopeptide repeat domain"/>
    <property type="match status" value="1"/>
</dbReference>
<keyword evidence="1" id="KW-0677">Repeat</keyword>
<dbReference type="RefSeq" id="WP_193994283.1">
    <property type="nucleotide sequence ID" value="NZ_JADEXP010000160.1"/>
</dbReference>
<dbReference type="GO" id="GO:0046813">
    <property type="term" value="P:receptor-mediated virion attachment to host cell"/>
    <property type="evidence" value="ECO:0007669"/>
    <property type="project" value="TreeGrafter"/>
</dbReference>
<name>A0A928ZVP8_LEPEC</name>
<feature type="repeat" description="TPR" evidence="3">
    <location>
        <begin position="22"/>
        <end position="55"/>
    </location>
</feature>
<evidence type="ECO:0000313" key="4">
    <source>
        <dbReference type="EMBL" id="MBE9068335.1"/>
    </source>
</evidence>
<organism evidence="4 5">
    <name type="scientific">Leptolyngbya cf. ectocarpi LEGE 11479</name>
    <dbReference type="NCBI Taxonomy" id="1828722"/>
    <lineage>
        <taxon>Bacteria</taxon>
        <taxon>Bacillati</taxon>
        <taxon>Cyanobacteriota</taxon>
        <taxon>Cyanophyceae</taxon>
        <taxon>Leptolyngbyales</taxon>
        <taxon>Leptolyngbyaceae</taxon>
        <taxon>Leptolyngbya group</taxon>
        <taxon>Leptolyngbya</taxon>
    </lineage>
</organism>
<dbReference type="InterPro" id="IPR011990">
    <property type="entry name" value="TPR-like_helical_dom_sf"/>
</dbReference>